<dbReference type="AlphaFoldDB" id="A0A7Y9E821"/>
<feature type="region of interest" description="Disordered" evidence="1">
    <location>
        <begin position="400"/>
        <end position="457"/>
    </location>
</feature>
<proteinExistence type="predicted"/>
<evidence type="ECO:0000313" key="4">
    <source>
        <dbReference type="Proteomes" id="UP000535511"/>
    </source>
</evidence>
<gene>
    <name evidence="3" type="ORF">BJZ21_002922</name>
</gene>
<protein>
    <submittedName>
        <fullName evidence="3">Uncharacterized protein</fullName>
    </submittedName>
</protein>
<keyword evidence="4" id="KW-1185">Reference proteome</keyword>
<sequence length="457" mass="47733">MRRVLIGAFSTAALVLTSMATATAVGTTRVDGDHFAASDIKIADRGCLDPSANADQHAAFRIAKGPKQPPYGTRSIGWAPSESGFGDGPTVHVSSPSTVTGTQIRVFAPGDHASGQSIVDFVPNGDTGLWRGRYVLPADSSTGWHAINVATPSYQWRHYDATGTADQDAPNATLADFVAAHGGDAQGARIGFIFGCDGNAFYVDGLSVASADGNKIYDFEGYRTRTLLNKGSKTPSKITIDYGKSVRLTALLRQAVGGRAMAGKLRLDSRALSSKKWTKHQSFKVARAGHQLKVYPSRNSAYHAKYAGNAKYEASGSKVLKILVRSKVKAGLVDATVTKGKTFTTTGRVLPGRAAKVVLQHYVHKQWKAVKSGRSGRDGRFRVSLKASTVGTSYWRIKVGNGGGTVGNSSSAMKLTTKAPPSTGGGGGGGTGGGGSTPPPPPPSDPPPPPPPPPPTH</sequence>
<feature type="signal peptide" evidence="2">
    <location>
        <begin position="1"/>
        <end position="24"/>
    </location>
</feature>
<dbReference type="RefSeq" id="WP_179664424.1">
    <property type="nucleotide sequence ID" value="NZ_JACCBG010000001.1"/>
</dbReference>
<evidence type="ECO:0000256" key="1">
    <source>
        <dbReference type="SAM" id="MobiDB-lite"/>
    </source>
</evidence>
<reference evidence="3 4" key="1">
    <citation type="submission" date="2020-07" db="EMBL/GenBank/DDBJ databases">
        <title>Sequencing the genomes of 1000 actinobacteria strains.</title>
        <authorList>
            <person name="Klenk H.-P."/>
        </authorList>
    </citation>
    <scope>NUCLEOTIDE SEQUENCE [LARGE SCALE GENOMIC DNA]</scope>
    <source>
        <strain evidence="3 4">DSM 21350</strain>
    </source>
</reference>
<dbReference type="Proteomes" id="UP000535511">
    <property type="component" value="Unassembled WGS sequence"/>
</dbReference>
<dbReference type="EMBL" id="JACCBG010000001">
    <property type="protein sequence ID" value="NYD42839.1"/>
    <property type="molecule type" value="Genomic_DNA"/>
</dbReference>
<evidence type="ECO:0000256" key="2">
    <source>
        <dbReference type="SAM" id="SignalP"/>
    </source>
</evidence>
<keyword evidence="2" id="KW-0732">Signal</keyword>
<feature type="compositionally biased region" description="Pro residues" evidence="1">
    <location>
        <begin position="437"/>
        <end position="457"/>
    </location>
</feature>
<organism evidence="3 4">
    <name type="scientific">Nocardioides panaciterrulae</name>
    <dbReference type="NCBI Taxonomy" id="661492"/>
    <lineage>
        <taxon>Bacteria</taxon>
        <taxon>Bacillati</taxon>
        <taxon>Actinomycetota</taxon>
        <taxon>Actinomycetes</taxon>
        <taxon>Propionibacteriales</taxon>
        <taxon>Nocardioidaceae</taxon>
        <taxon>Nocardioides</taxon>
    </lineage>
</organism>
<evidence type="ECO:0000313" key="3">
    <source>
        <dbReference type="EMBL" id="NYD42839.1"/>
    </source>
</evidence>
<accession>A0A7Y9E821</accession>
<comment type="caution">
    <text evidence="3">The sequence shown here is derived from an EMBL/GenBank/DDBJ whole genome shotgun (WGS) entry which is preliminary data.</text>
</comment>
<feature type="compositionally biased region" description="Gly residues" evidence="1">
    <location>
        <begin position="423"/>
        <end position="436"/>
    </location>
</feature>
<feature type="chain" id="PRO_5038525286" evidence="2">
    <location>
        <begin position="25"/>
        <end position="457"/>
    </location>
</feature>
<name>A0A7Y9E821_9ACTN</name>